<name>A0A2T1AE45_TRISK</name>
<evidence type="ECO:0000313" key="7">
    <source>
        <dbReference type="Proteomes" id="UP000237718"/>
    </source>
</evidence>
<feature type="domain" description="HYR" evidence="4">
    <location>
        <begin position="500"/>
        <end position="589"/>
    </location>
</feature>
<feature type="domain" description="HYR" evidence="4">
    <location>
        <begin position="324"/>
        <end position="413"/>
    </location>
</feature>
<dbReference type="InterPro" id="IPR005546">
    <property type="entry name" value="Autotransporte_beta"/>
</dbReference>
<dbReference type="Pfam" id="PF17936">
    <property type="entry name" value="Big_6"/>
    <property type="match status" value="1"/>
</dbReference>
<organism evidence="6 7">
    <name type="scientific">Tritonibacter scottomollicae</name>
    <name type="common">Epibacterium scottomollicae</name>
    <dbReference type="NCBI Taxonomy" id="483013"/>
    <lineage>
        <taxon>Bacteria</taxon>
        <taxon>Pseudomonadati</taxon>
        <taxon>Pseudomonadota</taxon>
        <taxon>Alphaproteobacteria</taxon>
        <taxon>Rhodobacterales</taxon>
        <taxon>Paracoccaceae</taxon>
        <taxon>Tritonibacter</taxon>
    </lineage>
</organism>
<dbReference type="Pfam" id="PF02494">
    <property type="entry name" value="HYR"/>
    <property type="match status" value="5"/>
</dbReference>
<feature type="compositionally biased region" description="Polar residues" evidence="2">
    <location>
        <begin position="158"/>
        <end position="169"/>
    </location>
</feature>
<reference evidence="6 7" key="1">
    <citation type="submission" date="2018-03" db="EMBL/GenBank/DDBJ databases">
        <title>Genomic Encyclopedia of Archaeal and Bacterial Type Strains, Phase II (KMG-II): from individual species to whole genera.</title>
        <authorList>
            <person name="Goeker M."/>
        </authorList>
    </citation>
    <scope>NUCLEOTIDE SEQUENCE [LARGE SCALE GENOMIC DNA]</scope>
    <source>
        <strain evidence="6 7">DSM 25328</strain>
    </source>
</reference>
<dbReference type="InterPro" id="IPR003410">
    <property type="entry name" value="HYR_dom"/>
</dbReference>
<feature type="region of interest" description="Disordered" evidence="2">
    <location>
        <begin position="139"/>
        <end position="169"/>
    </location>
</feature>
<dbReference type="PROSITE" id="PS51208">
    <property type="entry name" value="AUTOTRANSPORTER"/>
    <property type="match status" value="1"/>
</dbReference>
<dbReference type="Proteomes" id="UP000237718">
    <property type="component" value="Unassembled WGS sequence"/>
</dbReference>
<evidence type="ECO:0000259" key="4">
    <source>
        <dbReference type="PROSITE" id="PS50825"/>
    </source>
</evidence>
<evidence type="ECO:0000256" key="3">
    <source>
        <dbReference type="SAM" id="SignalP"/>
    </source>
</evidence>
<evidence type="ECO:0000256" key="1">
    <source>
        <dbReference type="ARBA" id="ARBA00022737"/>
    </source>
</evidence>
<proteinExistence type="predicted"/>
<feature type="chain" id="PRO_5015624404" evidence="3">
    <location>
        <begin position="31"/>
        <end position="1094"/>
    </location>
</feature>
<feature type="domain" description="Autotransporter" evidence="5">
    <location>
        <begin position="842"/>
        <end position="1094"/>
    </location>
</feature>
<dbReference type="InterPro" id="IPR013783">
    <property type="entry name" value="Ig-like_fold"/>
</dbReference>
<dbReference type="PANTHER" id="PTHR24273">
    <property type="entry name" value="FI04643P-RELATED"/>
    <property type="match status" value="1"/>
</dbReference>
<dbReference type="InterPro" id="IPR044048">
    <property type="entry name" value="Big_12"/>
</dbReference>
<accession>A0A2T1AE45</accession>
<dbReference type="EMBL" id="PVUF01000008">
    <property type="protein sequence ID" value="PRZ46862.1"/>
    <property type="molecule type" value="Genomic_DNA"/>
</dbReference>
<sequence length="1094" mass="111460">MKQDILWRARTALVAGLSAVSLMAPTISHGYTDADYVDETVQIGPSCNARMVVSASYSIVKFDYSGENVAGSSYFLGDNQTDWHLGINTTSLAACLDTPEGNISNLAQNGAEGTFATDTYMGFSFTLATPTSYLSAGNHEFSSNGSAPDTEAPVLTAPSAQTSGTDSEAATASIDVTSLGSVSDNVDSSLSITYKVGGTTLTGAYDFPVGETTVTMDAQDAAGNAATQVSFTVTVSDDEAPALTAPSAQTSGTDSEAATASIDVTGLGSVSDNVDSSLSITYKVGGTTLTGAYDFPVGETTVTMEAQDAAGNAATQVSFTVTVSDADTPVLTAPNAQTAQTDEGADTASIDVTGLGSVSDNVDSSLTITYKVGDTTLTGAYDFPVGETTVTMDAQDAAGNAATQVSFTVTVTDADTPVLTAPNAQTAQTDEGADTASIDVTGLGSVSDNVDSSLSITYKVGGTSLNGAYDFPVGETTVTMDAQDAAGNAATQVSFTVTVTDADTPVLTAPNAQTAQTDEGADTASIDVTGLGSVSDNVDSSLTITYKVGGTTLTGAYDFPVGETTVTMDAQDAAGNAATQVSFTVTVTDATPPPVPTVANVEVNEDRTLTVTGTTEPGATVTVTFPDGSTSRTVASGGSSNRTSNRARLQAMSNAATVGTFSVVSAAPQTSGDVTVTATDANGNTSGASVVVVDATSPDVVISGAPERLAHRARFDVTITFTESVTGFAASDITAGNASVTGLSGSGAVYTATIASAGTGDVSLSVAAGAAADAAGNLTTASNTLVVADTTVEQTQKTIASFLFSRANQLIANQPNLTRLLTGADGTFDVSVTRGMGHFNFASKGNRNSWFRLKGAWSEDGTAESRSAFGALGGHIHLQESVLLGAMLQFDHLSQDDGDARIEGTGWLVGPYVVAKLPDDPLYFEGRLLYGQSSNTVSPFGTYEDDFDTSRLLAQVRVTGDYAYKEAVLSPYLNAAYLKDDQDAYTDSLGNLIGAQSITLRQIALGLDASRSLPVVNGVLMLQGGISGIWSSTGGTAVAETVLPGYAGWRGKVDAGLRYESARHGTLTATAFVDGVGASDFESYGLSVEYSLAF</sequence>
<dbReference type="Pfam" id="PF19078">
    <property type="entry name" value="Big_12"/>
    <property type="match status" value="1"/>
</dbReference>
<dbReference type="PROSITE" id="PS50825">
    <property type="entry name" value="HYR"/>
    <property type="match status" value="3"/>
</dbReference>
<protein>
    <submittedName>
        <fullName evidence="6">HYR domain-containing protein</fullName>
    </submittedName>
</protein>
<evidence type="ECO:0000256" key="2">
    <source>
        <dbReference type="SAM" id="MobiDB-lite"/>
    </source>
</evidence>
<dbReference type="SMART" id="SM00869">
    <property type="entry name" value="Autotransporter"/>
    <property type="match status" value="1"/>
</dbReference>
<evidence type="ECO:0000259" key="5">
    <source>
        <dbReference type="PROSITE" id="PS51208"/>
    </source>
</evidence>
<keyword evidence="1" id="KW-0677">Repeat</keyword>
<comment type="caution">
    <text evidence="6">The sequence shown here is derived from an EMBL/GenBank/DDBJ whole genome shotgun (WGS) entry which is preliminary data.</text>
</comment>
<dbReference type="PANTHER" id="PTHR24273:SF32">
    <property type="entry name" value="HYALIN"/>
    <property type="match status" value="1"/>
</dbReference>
<dbReference type="Gene3D" id="2.60.40.10">
    <property type="entry name" value="Immunoglobulins"/>
    <property type="match status" value="1"/>
</dbReference>
<dbReference type="SUPFAM" id="SSF103515">
    <property type="entry name" value="Autotransporter"/>
    <property type="match status" value="1"/>
</dbReference>
<keyword evidence="3" id="KW-0732">Signal</keyword>
<feature type="signal peptide" evidence="3">
    <location>
        <begin position="1"/>
        <end position="30"/>
    </location>
</feature>
<evidence type="ECO:0000313" key="6">
    <source>
        <dbReference type="EMBL" id="PRZ46862.1"/>
    </source>
</evidence>
<dbReference type="InterPro" id="IPR036709">
    <property type="entry name" value="Autotransporte_beta_dom_sf"/>
</dbReference>
<gene>
    <name evidence="6" type="ORF">CLV89_1086</name>
</gene>
<dbReference type="AlphaFoldDB" id="A0A2T1AE45"/>
<dbReference type="InterPro" id="IPR041498">
    <property type="entry name" value="Big_6"/>
</dbReference>
<feature type="domain" description="HYR" evidence="4">
    <location>
        <begin position="148"/>
        <end position="237"/>
    </location>
</feature>